<comment type="catalytic activity">
    <reaction evidence="1">
        <text>ATP + protein L-histidine = ADP + protein N-phospho-L-histidine.</text>
        <dbReference type="EC" id="2.7.13.3"/>
    </reaction>
</comment>
<dbReference type="InterPro" id="IPR050351">
    <property type="entry name" value="BphY/WalK/GraS-like"/>
</dbReference>
<keyword evidence="14" id="KW-1185">Reference proteome</keyword>
<dbReference type="CDD" id="cd00082">
    <property type="entry name" value="HisKA"/>
    <property type="match status" value="1"/>
</dbReference>
<reference evidence="13 14" key="1">
    <citation type="submission" date="2012-06" db="EMBL/GenBank/DDBJ databases">
        <title>Complete sequence of Thiocystis violascens DSM 198.</title>
        <authorList>
            <consortium name="US DOE Joint Genome Institute"/>
            <person name="Lucas S."/>
            <person name="Han J."/>
            <person name="Lapidus A."/>
            <person name="Cheng J.-F."/>
            <person name="Goodwin L."/>
            <person name="Pitluck S."/>
            <person name="Peters L."/>
            <person name="Ovchinnikova G."/>
            <person name="Teshima H."/>
            <person name="Detter J.C."/>
            <person name="Han C."/>
            <person name="Tapia R."/>
            <person name="Land M."/>
            <person name="Hauser L."/>
            <person name="Kyrpides N."/>
            <person name="Ivanova N."/>
            <person name="Pagani I."/>
            <person name="Vogl K."/>
            <person name="Liu Z."/>
            <person name="Frigaard N.-U."/>
            <person name="Bryant D."/>
            <person name="Woyke T."/>
        </authorList>
    </citation>
    <scope>NUCLEOTIDE SEQUENCE [LARGE SCALE GENOMIC DNA]</scope>
    <source>
        <strain evidence="14">ATCC 17096 / DSM 198 / 6111</strain>
    </source>
</reference>
<evidence type="ECO:0000313" key="14">
    <source>
        <dbReference type="Proteomes" id="UP000006062"/>
    </source>
</evidence>
<dbReference type="CDD" id="cd06225">
    <property type="entry name" value="HAMP"/>
    <property type="match status" value="1"/>
</dbReference>
<dbReference type="RefSeq" id="WP_014779484.1">
    <property type="nucleotide sequence ID" value="NC_018012.1"/>
</dbReference>
<feature type="transmembrane region" description="Helical" evidence="10">
    <location>
        <begin position="275"/>
        <end position="297"/>
    </location>
</feature>
<comment type="subcellular location">
    <subcellularLocation>
        <location evidence="2">Membrane</location>
    </subcellularLocation>
</comment>
<dbReference type="GO" id="GO:0030295">
    <property type="term" value="F:protein kinase activator activity"/>
    <property type="evidence" value="ECO:0007669"/>
    <property type="project" value="TreeGrafter"/>
</dbReference>
<sequence>MRLRELGILPVAGLIVGLFVVLVLMRDAVQNSEALSRAFVPLLFAVLAGLLVLAVLVAVNVVKLVRRHRRQAAGSRLTARIVTLFALISLLPVGVVYYFSLGFLLRGIDSWFDVEIGRAMQDALLLNQASLDLNQRVLGKYTEQLLAGIEDRSATAIALSLNHRRRQAGAIELTVYGPGGQVLGTANEDPTQLVPDHAEREIQQSVRAGNNYVGLESGPGDELVVRALVNDPGGREMQMQAIFPTSARISELSARLEEAYNRYTELAYLRQSLKFSFSLTLSLVLLFGLMAALIAAFHTARRLVAPVADIARGTRAIAEGNYEQQIPLPGHDDEITFLVASFNAMSRRIARARDEAARSKLAVETQRNYLETVLGRLSSGVVAFDESQCLRTANPAARKILTLNFAEDAGPTLERIEREQPCLTPWTETVRRHLAAGDAWRAEVILQRGEGNQTLLCRGSPLPLPDSEQRGHVVVFDDITSLITAQRNAAWGEVARRLAHEIKNPLTPIQLSAERLRHKLLSKADEADARIIDRATGTIIAQVEAMKAMVNDFSDYARGPRIQREPLLLDRLIQEVLDLYRSAGTPALHIGLNAAGVQVRGDPLRLRQLIHNLIKNAQEALEGRANARIGVTTDVIDELAPDVSQVEAGSAVQLTVTDNGPGFEAHLLERLFEPYVTTKAKGTGLGLAIVKKIIEEHGGMIAAENTGEGALIRIRLPVWQAALRTNQRLEQDTHP</sequence>
<dbReference type="STRING" id="765911.Thivi_3194"/>
<dbReference type="Gene3D" id="3.30.565.10">
    <property type="entry name" value="Histidine kinase-like ATPase, C-terminal domain"/>
    <property type="match status" value="1"/>
</dbReference>
<keyword evidence="4" id="KW-0597">Phosphoprotein</keyword>
<evidence type="ECO:0000256" key="4">
    <source>
        <dbReference type="ARBA" id="ARBA00022553"/>
    </source>
</evidence>
<keyword evidence="5" id="KW-0808">Transferase</keyword>
<keyword evidence="10" id="KW-0472">Membrane</keyword>
<evidence type="ECO:0000313" key="13">
    <source>
        <dbReference type="EMBL" id="AFL75071.1"/>
    </source>
</evidence>
<organism evidence="13 14">
    <name type="scientific">Thiocystis violascens (strain ATCC 17096 / DSM 198 / 6111)</name>
    <name type="common">Chromatium violascens</name>
    <dbReference type="NCBI Taxonomy" id="765911"/>
    <lineage>
        <taxon>Bacteria</taxon>
        <taxon>Pseudomonadati</taxon>
        <taxon>Pseudomonadota</taxon>
        <taxon>Gammaproteobacteria</taxon>
        <taxon>Chromatiales</taxon>
        <taxon>Chromatiaceae</taxon>
        <taxon>Thiocystis</taxon>
    </lineage>
</organism>
<evidence type="ECO:0000259" key="12">
    <source>
        <dbReference type="PROSITE" id="PS50885"/>
    </source>
</evidence>
<dbReference type="InterPro" id="IPR003594">
    <property type="entry name" value="HATPase_dom"/>
</dbReference>
<evidence type="ECO:0000256" key="10">
    <source>
        <dbReference type="SAM" id="Phobius"/>
    </source>
</evidence>
<dbReference type="SMART" id="SM00304">
    <property type="entry name" value="HAMP"/>
    <property type="match status" value="1"/>
</dbReference>
<proteinExistence type="predicted"/>
<dbReference type="PIRSF" id="PIRSF037532">
    <property type="entry name" value="STHK_NtrY"/>
    <property type="match status" value="1"/>
</dbReference>
<dbReference type="InterPro" id="IPR036097">
    <property type="entry name" value="HisK_dim/P_sf"/>
</dbReference>
<name>I3YDK3_THIV6</name>
<dbReference type="InterPro" id="IPR003661">
    <property type="entry name" value="HisK_dim/P_dom"/>
</dbReference>
<dbReference type="PRINTS" id="PR00344">
    <property type="entry name" value="BCTRLSENSOR"/>
</dbReference>
<evidence type="ECO:0000259" key="11">
    <source>
        <dbReference type="PROSITE" id="PS50109"/>
    </source>
</evidence>
<dbReference type="Gene3D" id="6.10.340.10">
    <property type="match status" value="1"/>
</dbReference>
<protein>
    <recommendedName>
        <fullName evidence="3">histidine kinase</fullName>
        <ecNumber evidence="3">2.7.13.3</ecNumber>
    </recommendedName>
</protein>
<dbReference type="EC" id="2.7.13.3" evidence="3"/>
<gene>
    <name evidence="13" type="ordered locus">Thivi_3194</name>
</gene>
<dbReference type="InterPro" id="IPR003660">
    <property type="entry name" value="HAMP_dom"/>
</dbReference>
<dbReference type="Pfam" id="PF02518">
    <property type="entry name" value="HATPase_c"/>
    <property type="match status" value="1"/>
</dbReference>
<dbReference type="Proteomes" id="UP000006062">
    <property type="component" value="Chromosome"/>
</dbReference>
<dbReference type="GO" id="GO:0000156">
    <property type="term" value="F:phosphorelay response regulator activity"/>
    <property type="evidence" value="ECO:0007669"/>
    <property type="project" value="TreeGrafter"/>
</dbReference>
<dbReference type="SUPFAM" id="SSF55874">
    <property type="entry name" value="ATPase domain of HSP90 chaperone/DNA topoisomerase II/histidine kinase"/>
    <property type="match status" value="1"/>
</dbReference>
<dbReference type="AlphaFoldDB" id="I3YDK3"/>
<feature type="transmembrane region" description="Helical" evidence="10">
    <location>
        <begin position="38"/>
        <end position="65"/>
    </location>
</feature>
<feature type="transmembrane region" description="Helical" evidence="10">
    <location>
        <begin position="7"/>
        <end position="26"/>
    </location>
</feature>
<dbReference type="PROSITE" id="PS50885">
    <property type="entry name" value="HAMP"/>
    <property type="match status" value="1"/>
</dbReference>
<feature type="transmembrane region" description="Helical" evidence="10">
    <location>
        <begin position="77"/>
        <end position="99"/>
    </location>
</feature>
<dbReference type="SUPFAM" id="SSF47384">
    <property type="entry name" value="Homodimeric domain of signal transducing histidine kinase"/>
    <property type="match status" value="1"/>
</dbReference>
<dbReference type="SUPFAM" id="SSF55785">
    <property type="entry name" value="PYP-like sensor domain (PAS domain)"/>
    <property type="match status" value="1"/>
</dbReference>
<dbReference type="EMBL" id="CP003154">
    <property type="protein sequence ID" value="AFL75071.1"/>
    <property type="molecule type" value="Genomic_DNA"/>
</dbReference>
<evidence type="ECO:0000256" key="8">
    <source>
        <dbReference type="ARBA" id="ARBA00022840"/>
    </source>
</evidence>
<keyword evidence="6" id="KW-0547">Nucleotide-binding</keyword>
<dbReference type="SUPFAM" id="SSF158472">
    <property type="entry name" value="HAMP domain-like"/>
    <property type="match status" value="1"/>
</dbReference>
<dbReference type="SMART" id="SM00388">
    <property type="entry name" value="HisKA"/>
    <property type="match status" value="1"/>
</dbReference>
<evidence type="ECO:0000256" key="9">
    <source>
        <dbReference type="ARBA" id="ARBA00023012"/>
    </source>
</evidence>
<evidence type="ECO:0000256" key="2">
    <source>
        <dbReference type="ARBA" id="ARBA00004370"/>
    </source>
</evidence>
<dbReference type="Gene3D" id="1.10.287.130">
    <property type="match status" value="1"/>
</dbReference>
<dbReference type="Pfam" id="PF00512">
    <property type="entry name" value="HisKA"/>
    <property type="match status" value="1"/>
</dbReference>
<evidence type="ECO:0000256" key="6">
    <source>
        <dbReference type="ARBA" id="ARBA00022741"/>
    </source>
</evidence>
<dbReference type="InterPro" id="IPR036890">
    <property type="entry name" value="HATPase_C_sf"/>
</dbReference>
<keyword evidence="8" id="KW-0067">ATP-binding</keyword>
<dbReference type="SMART" id="SM00387">
    <property type="entry name" value="HATPase_c"/>
    <property type="match status" value="1"/>
</dbReference>
<evidence type="ECO:0000256" key="7">
    <source>
        <dbReference type="ARBA" id="ARBA00022777"/>
    </source>
</evidence>
<dbReference type="PANTHER" id="PTHR42878:SF7">
    <property type="entry name" value="SENSOR HISTIDINE KINASE GLRK"/>
    <property type="match status" value="1"/>
</dbReference>
<evidence type="ECO:0000256" key="3">
    <source>
        <dbReference type="ARBA" id="ARBA00012438"/>
    </source>
</evidence>
<evidence type="ECO:0000256" key="5">
    <source>
        <dbReference type="ARBA" id="ARBA00022679"/>
    </source>
</evidence>
<dbReference type="InterPro" id="IPR004358">
    <property type="entry name" value="Sig_transdc_His_kin-like_C"/>
</dbReference>
<dbReference type="InterPro" id="IPR017232">
    <property type="entry name" value="NtrY"/>
</dbReference>
<dbReference type="HOGENOM" id="CLU_019564_0_0_6"/>
<dbReference type="Pfam" id="PF00672">
    <property type="entry name" value="HAMP"/>
    <property type="match status" value="1"/>
</dbReference>
<dbReference type="eggNOG" id="COG5000">
    <property type="taxonomic scope" value="Bacteria"/>
</dbReference>
<dbReference type="OrthoDB" id="1931120at2"/>
<dbReference type="GO" id="GO:0000155">
    <property type="term" value="F:phosphorelay sensor kinase activity"/>
    <property type="evidence" value="ECO:0007669"/>
    <property type="project" value="InterPro"/>
</dbReference>
<dbReference type="GO" id="GO:0005524">
    <property type="term" value="F:ATP binding"/>
    <property type="evidence" value="ECO:0007669"/>
    <property type="project" value="UniProtKB-KW"/>
</dbReference>
<dbReference type="InterPro" id="IPR035965">
    <property type="entry name" value="PAS-like_dom_sf"/>
</dbReference>
<dbReference type="Gene3D" id="3.30.450.20">
    <property type="entry name" value="PAS domain"/>
    <property type="match status" value="1"/>
</dbReference>
<dbReference type="PANTHER" id="PTHR42878">
    <property type="entry name" value="TWO-COMPONENT HISTIDINE KINASE"/>
    <property type="match status" value="1"/>
</dbReference>
<dbReference type="InterPro" id="IPR005467">
    <property type="entry name" value="His_kinase_dom"/>
</dbReference>
<keyword evidence="9" id="KW-0902">Two-component regulatory system</keyword>
<feature type="domain" description="HAMP" evidence="12">
    <location>
        <begin position="301"/>
        <end position="354"/>
    </location>
</feature>
<dbReference type="PROSITE" id="PS50109">
    <property type="entry name" value="HIS_KIN"/>
    <property type="match status" value="1"/>
</dbReference>
<dbReference type="GO" id="GO:0007234">
    <property type="term" value="P:osmosensory signaling via phosphorelay pathway"/>
    <property type="evidence" value="ECO:0007669"/>
    <property type="project" value="TreeGrafter"/>
</dbReference>
<accession>I3YDK3</accession>
<dbReference type="KEGG" id="tvi:Thivi_3194"/>
<dbReference type="GO" id="GO:0016020">
    <property type="term" value="C:membrane"/>
    <property type="evidence" value="ECO:0007669"/>
    <property type="project" value="UniProtKB-SubCell"/>
</dbReference>
<evidence type="ECO:0000256" key="1">
    <source>
        <dbReference type="ARBA" id="ARBA00000085"/>
    </source>
</evidence>
<keyword evidence="10" id="KW-0812">Transmembrane</keyword>
<feature type="domain" description="Histidine kinase" evidence="11">
    <location>
        <begin position="497"/>
        <end position="720"/>
    </location>
</feature>
<keyword evidence="10" id="KW-1133">Transmembrane helix</keyword>
<keyword evidence="7 13" id="KW-0418">Kinase</keyword>